<dbReference type="EMBL" id="JACSNV010000002">
    <property type="protein sequence ID" value="MBM6876828.1"/>
    <property type="molecule type" value="Genomic_DNA"/>
</dbReference>
<feature type="transmembrane region" description="Helical" evidence="1">
    <location>
        <begin position="12"/>
        <end position="30"/>
    </location>
</feature>
<keyword evidence="1" id="KW-1133">Transmembrane helix</keyword>
<dbReference type="Proteomes" id="UP000729290">
    <property type="component" value="Unassembled WGS sequence"/>
</dbReference>
<keyword evidence="1" id="KW-0812">Transmembrane</keyword>
<comment type="caution">
    <text evidence="2">The sequence shown here is derived from an EMBL/GenBank/DDBJ whole genome shotgun (WGS) entry which is preliminary data.</text>
</comment>
<feature type="transmembrane region" description="Helical" evidence="1">
    <location>
        <begin position="191"/>
        <end position="211"/>
    </location>
</feature>
<name>A0ABS2G7T3_9FIRM</name>
<feature type="transmembrane region" description="Helical" evidence="1">
    <location>
        <begin position="240"/>
        <end position="258"/>
    </location>
</feature>
<dbReference type="RefSeq" id="WP_205133056.1">
    <property type="nucleotide sequence ID" value="NZ_CAMOBE010000014.1"/>
</dbReference>
<reference evidence="2 3" key="1">
    <citation type="journal article" date="2021" name="Sci. Rep.">
        <title>The distribution of antibiotic resistance genes in chicken gut microbiota commensals.</title>
        <authorList>
            <person name="Juricova H."/>
            <person name="Matiasovicova J."/>
            <person name="Kubasova T."/>
            <person name="Cejkova D."/>
            <person name="Rychlik I."/>
        </authorList>
    </citation>
    <scope>NUCLEOTIDE SEQUENCE [LARGE SCALE GENOMIC DNA]</scope>
    <source>
        <strain evidence="2 3">An431b</strain>
    </source>
</reference>
<evidence type="ECO:0008006" key="4">
    <source>
        <dbReference type="Google" id="ProtNLM"/>
    </source>
</evidence>
<keyword evidence="3" id="KW-1185">Reference proteome</keyword>
<evidence type="ECO:0000313" key="2">
    <source>
        <dbReference type="EMBL" id="MBM6876828.1"/>
    </source>
</evidence>
<evidence type="ECO:0000256" key="1">
    <source>
        <dbReference type="SAM" id="Phobius"/>
    </source>
</evidence>
<organism evidence="2 3">
    <name type="scientific">Anaerotignum lactatifermentans</name>
    <dbReference type="NCBI Taxonomy" id="160404"/>
    <lineage>
        <taxon>Bacteria</taxon>
        <taxon>Bacillati</taxon>
        <taxon>Bacillota</taxon>
        <taxon>Clostridia</taxon>
        <taxon>Lachnospirales</taxon>
        <taxon>Anaerotignaceae</taxon>
        <taxon>Anaerotignum</taxon>
    </lineage>
</organism>
<gene>
    <name evidence="2" type="ORF">H9X83_01455</name>
</gene>
<accession>A0ABS2G7T3</accession>
<protein>
    <recommendedName>
        <fullName evidence="4">MacB-like periplasmic core domain-containing protein</fullName>
    </recommendedName>
</protein>
<evidence type="ECO:0000313" key="3">
    <source>
        <dbReference type="Proteomes" id="UP000729290"/>
    </source>
</evidence>
<proteinExistence type="predicted"/>
<keyword evidence="1" id="KW-0472">Membrane</keyword>
<sequence>MNRIKSLNGYQKGVLLLMIAMVIIFTMFYAKTISRVGFAYQGAILVPSQENGSTVYAGKIEGEQASFTVTQDQTVVFQYGDKTYGPYTVKKDSTALPNSEDLKEGAKLEDMIGVEILQGDSILFRGGIEKFGDHNLLYNEDGTLHSFGISFVINNGETRDADGNLIDPMEPDASTIWELINGPQLTHKGQWYTWFGAVVLCVLNGISILFADELFRWNMRFHIRDAENAEPSDWEMCSRYIAWTVIAIMTLALFIMGLQ</sequence>